<protein>
    <recommendedName>
        <fullName evidence="4">Putative glutamine transport system permease protein GlnP</fullName>
    </recommendedName>
</protein>
<feature type="transmembrane region" description="Helical" evidence="11">
    <location>
        <begin position="12"/>
        <end position="33"/>
    </location>
</feature>
<evidence type="ECO:0000256" key="4">
    <source>
        <dbReference type="ARBA" id="ARBA00016506"/>
    </source>
</evidence>
<dbReference type="HOGENOM" id="CLU_019602_1_1_4"/>
<dbReference type="AlphaFoldDB" id="C4GHQ1"/>
<keyword evidence="14" id="KW-1185">Reference proteome</keyword>
<dbReference type="InterPro" id="IPR000515">
    <property type="entry name" value="MetI-like"/>
</dbReference>
<comment type="caution">
    <text evidence="13">The sequence shown here is derived from an EMBL/GenBank/DDBJ whole genome shotgun (WGS) entry which is preliminary data.</text>
</comment>
<keyword evidence="6" id="KW-1003">Cell membrane</keyword>
<dbReference type="EMBL" id="ACJW02000002">
    <property type="protein sequence ID" value="EEP68489.1"/>
    <property type="molecule type" value="Genomic_DNA"/>
</dbReference>
<sequence length="279" mass="31824">MLAYKFSGKIIRFYVVCIGWFFMIADICANLNFRCDVIYEYRHMFLTGAVATVVITVIATLFGTILGTIGALMRIMRFENGNVFMRAFAWLCRTISWLYITFFRGTPMYVQIFIWYFVWFVALVHPQHGLIVSGSEAVALRREYGAWIAGCLALTANTGAYITEIFRAGIQSIDKGQMEAARSLGLTYPQAMRFIILPQALRRMLPPLANEFITLLKDSSLLAMIAVPELAYVQKTISGRYSIYEEPLYTVALVYLAMTICLSAFFSWLEKRFSTGHRK</sequence>
<feature type="transmembrane region" description="Helical" evidence="11">
    <location>
        <begin position="108"/>
        <end position="124"/>
    </location>
</feature>
<dbReference type="GO" id="GO:0005886">
    <property type="term" value="C:plasma membrane"/>
    <property type="evidence" value="ECO:0007669"/>
    <property type="project" value="UniProtKB-SubCell"/>
</dbReference>
<dbReference type="FunFam" id="1.10.3720.10:FF:000033">
    <property type="entry name" value="Polar amino acid ABC transporter permease"/>
    <property type="match status" value="1"/>
</dbReference>
<comment type="subcellular location">
    <subcellularLocation>
        <location evidence="2 11">Cell membrane</location>
        <topology evidence="2 11">Multi-pass membrane protein</topology>
    </subcellularLocation>
</comment>
<evidence type="ECO:0000256" key="9">
    <source>
        <dbReference type="ARBA" id="ARBA00022989"/>
    </source>
</evidence>
<gene>
    <name evidence="13" type="ORF">GCWU000324_00385</name>
</gene>
<feature type="transmembrane region" description="Helical" evidence="11">
    <location>
        <begin position="83"/>
        <end position="102"/>
    </location>
</feature>
<feature type="transmembrane region" description="Helical" evidence="11">
    <location>
        <begin position="45"/>
        <end position="71"/>
    </location>
</feature>
<evidence type="ECO:0000256" key="7">
    <source>
        <dbReference type="ARBA" id="ARBA00022692"/>
    </source>
</evidence>
<evidence type="ECO:0000256" key="2">
    <source>
        <dbReference type="ARBA" id="ARBA00004651"/>
    </source>
</evidence>
<evidence type="ECO:0000256" key="3">
    <source>
        <dbReference type="ARBA" id="ARBA00010072"/>
    </source>
</evidence>
<name>C4GHQ1_9NEIS</name>
<keyword evidence="9 11" id="KW-1133">Transmembrane helix</keyword>
<keyword evidence="8" id="KW-0029">Amino-acid transport</keyword>
<dbReference type="SUPFAM" id="SSF161098">
    <property type="entry name" value="MetI-like"/>
    <property type="match status" value="1"/>
</dbReference>
<evidence type="ECO:0000259" key="12">
    <source>
        <dbReference type="PROSITE" id="PS50928"/>
    </source>
</evidence>
<keyword evidence="5 11" id="KW-0813">Transport</keyword>
<evidence type="ECO:0000256" key="11">
    <source>
        <dbReference type="RuleBase" id="RU363032"/>
    </source>
</evidence>
<dbReference type="PANTHER" id="PTHR30614">
    <property type="entry name" value="MEMBRANE COMPONENT OF AMINO ACID ABC TRANSPORTER"/>
    <property type="match status" value="1"/>
</dbReference>
<feature type="domain" description="ABC transmembrane type-1" evidence="12">
    <location>
        <begin position="49"/>
        <end position="266"/>
    </location>
</feature>
<evidence type="ECO:0000256" key="5">
    <source>
        <dbReference type="ARBA" id="ARBA00022448"/>
    </source>
</evidence>
<evidence type="ECO:0000256" key="1">
    <source>
        <dbReference type="ARBA" id="ARBA00003159"/>
    </source>
</evidence>
<comment type="function">
    <text evidence="1">Part of the binding-protein-dependent transport system for glutamine; probably responsible for the translocation of the substrate across the membrane.</text>
</comment>
<evidence type="ECO:0000313" key="14">
    <source>
        <dbReference type="Proteomes" id="UP000003009"/>
    </source>
</evidence>
<dbReference type="GO" id="GO:0055085">
    <property type="term" value="P:transmembrane transport"/>
    <property type="evidence" value="ECO:0007669"/>
    <property type="project" value="InterPro"/>
</dbReference>
<evidence type="ECO:0000256" key="6">
    <source>
        <dbReference type="ARBA" id="ARBA00022475"/>
    </source>
</evidence>
<dbReference type="STRING" id="629741.GCWU000324_00385"/>
<dbReference type="GO" id="GO:0006865">
    <property type="term" value="P:amino acid transport"/>
    <property type="evidence" value="ECO:0007669"/>
    <property type="project" value="UniProtKB-KW"/>
</dbReference>
<organism evidence="13 14">
    <name type="scientific">Kingella oralis ATCC 51147</name>
    <dbReference type="NCBI Taxonomy" id="629741"/>
    <lineage>
        <taxon>Bacteria</taxon>
        <taxon>Pseudomonadati</taxon>
        <taxon>Pseudomonadota</taxon>
        <taxon>Betaproteobacteria</taxon>
        <taxon>Neisseriales</taxon>
        <taxon>Neisseriaceae</taxon>
        <taxon>Kingella</taxon>
    </lineage>
</organism>
<accession>C4GHQ1</accession>
<evidence type="ECO:0000256" key="8">
    <source>
        <dbReference type="ARBA" id="ARBA00022970"/>
    </source>
</evidence>
<proteinExistence type="inferred from homology"/>
<keyword evidence="10 11" id="KW-0472">Membrane</keyword>
<dbReference type="CDD" id="cd06261">
    <property type="entry name" value="TM_PBP2"/>
    <property type="match status" value="1"/>
</dbReference>
<dbReference type="Gene3D" id="1.10.3720.10">
    <property type="entry name" value="MetI-like"/>
    <property type="match status" value="1"/>
</dbReference>
<feature type="transmembrane region" description="Helical" evidence="11">
    <location>
        <begin position="248"/>
        <end position="269"/>
    </location>
</feature>
<comment type="similarity">
    <text evidence="3">Belongs to the binding-protein-dependent transport system permease family. HisMQ subfamily.</text>
</comment>
<dbReference type="PROSITE" id="PS50928">
    <property type="entry name" value="ABC_TM1"/>
    <property type="match status" value="1"/>
</dbReference>
<dbReference type="Pfam" id="PF00528">
    <property type="entry name" value="BPD_transp_1"/>
    <property type="match status" value="1"/>
</dbReference>
<feature type="transmembrane region" description="Helical" evidence="11">
    <location>
        <begin position="144"/>
        <end position="162"/>
    </location>
</feature>
<dbReference type="InterPro" id="IPR035906">
    <property type="entry name" value="MetI-like_sf"/>
</dbReference>
<evidence type="ECO:0000313" key="13">
    <source>
        <dbReference type="EMBL" id="EEP68489.1"/>
    </source>
</evidence>
<dbReference type="InterPro" id="IPR043429">
    <property type="entry name" value="ArtM/GltK/GlnP/TcyL/YhdX-like"/>
</dbReference>
<keyword evidence="7 11" id="KW-0812">Transmembrane</keyword>
<evidence type="ECO:0000256" key="10">
    <source>
        <dbReference type="ARBA" id="ARBA00023136"/>
    </source>
</evidence>
<reference evidence="13" key="1">
    <citation type="submission" date="2009-04" db="EMBL/GenBank/DDBJ databases">
        <authorList>
            <person name="Weinstock G."/>
            <person name="Sodergren E."/>
            <person name="Clifton S."/>
            <person name="Fulton L."/>
            <person name="Fulton B."/>
            <person name="Courtney L."/>
            <person name="Fronick C."/>
            <person name="Harrison M."/>
            <person name="Strong C."/>
            <person name="Farmer C."/>
            <person name="Delahaunty K."/>
            <person name="Markovic C."/>
            <person name="Hall O."/>
            <person name="Minx P."/>
            <person name="Tomlinson C."/>
            <person name="Mitreva M."/>
            <person name="Nelson J."/>
            <person name="Hou S."/>
            <person name="Wollam A."/>
            <person name="Pepin K.H."/>
            <person name="Johnson M."/>
            <person name="Bhonagiri V."/>
            <person name="Nash W.E."/>
            <person name="Warren W."/>
            <person name="Chinwalla A."/>
            <person name="Mardis E.R."/>
            <person name="Wilson R.K."/>
        </authorList>
    </citation>
    <scope>NUCLEOTIDE SEQUENCE [LARGE SCALE GENOMIC DNA]</scope>
    <source>
        <strain evidence="13">ATCC 51147</strain>
    </source>
</reference>
<dbReference type="Proteomes" id="UP000003009">
    <property type="component" value="Unassembled WGS sequence"/>
</dbReference>
<dbReference type="PANTHER" id="PTHR30614:SF20">
    <property type="entry name" value="GLUTAMINE TRANSPORT SYSTEM PERMEASE PROTEIN GLNP"/>
    <property type="match status" value="1"/>
</dbReference>